<dbReference type="Gene3D" id="3.90.1150.10">
    <property type="entry name" value="Aspartate Aminotransferase, domain 1"/>
    <property type="match status" value="1"/>
</dbReference>
<dbReference type="InterPro" id="IPR015422">
    <property type="entry name" value="PyrdxlP-dep_Trfase_small"/>
</dbReference>
<dbReference type="PROSITE" id="PS00599">
    <property type="entry name" value="AA_TRANSFER_CLASS_2"/>
    <property type="match status" value="1"/>
</dbReference>
<dbReference type="InterPro" id="IPR004839">
    <property type="entry name" value="Aminotransferase_I/II_large"/>
</dbReference>
<dbReference type="KEGG" id="fmu:J7337_004205"/>
<sequence length="398" mass="43253">MAPFNLESCARPNILALQPYRCAREHDDGTNILLDANENAYGPSLSADVAEKAANGVEVDLLGLHRYPDPHQEPLKKQLCELRNTHAHTDKTLKPENLFVGVGSDEAIDALLRCFCVPGKDRILTCPPTYGMYSVSAQVNDVALVKVPLLEAPTFSIDVPAVMEALTKESNIKLVYLCSPGNPTGSVLAKSDVKQILDHPTWNGVVVLDEAYIDFAPEDASLAEWVTEFPNLVVMQTLSKAFGMAGIRLGAAFTSPPIARLLNSLKAPYNISSPTSALASYAVSEKGLAIMRDHRARLLEQRDRLIKELPKIPGVGRLRGGTESNFLLYEMLNTAGEPDNTVALAVYEKLAEGKGVVVRFRGKEHGCQGCLRITVGTDAEVTRFLESLKTTLAEVRGS</sequence>
<dbReference type="InterPro" id="IPR001917">
    <property type="entry name" value="Aminotrans_II_pyridoxalP_BS"/>
</dbReference>
<keyword evidence="7" id="KW-0808">Transferase</keyword>
<dbReference type="GO" id="GO:0004400">
    <property type="term" value="F:histidinol-phosphate transaminase activity"/>
    <property type="evidence" value="ECO:0007669"/>
    <property type="project" value="UniProtKB-EC"/>
</dbReference>
<evidence type="ECO:0000256" key="1">
    <source>
        <dbReference type="ARBA" id="ARBA00001933"/>
    </source>
</evidence>
<dbReference type="CDD" id="cd00609">
    <property type="entry name" value="AAT_like"/>
    <property type="match status" value="1"/>
</dbReference>
<evidence type="ECO:0000313" key="13">
    <source>
        <dbReference type="EMBL" id="KAG9504236.1"/>
    </source>
</evidence>
<keyword evidence="5" id="KW-0032">Aminotransferase</keyword>
<name>A0A9P8DLR6_9HYPO</name>
<comment type="similarity">
    <text evidence="3">Belongs to the class-II pyridoxal-phosphate-dependent aminotransferase family.</text>
</comment>
<feature type="domain" description="Aminotransferase class I/classII large" evidence="12">
    <location>
        <begin position="32"/>
        <end position="388"/>
    </location>
</feature>
<evidence type="ECO:0000256" key="9">
    <source>
        <dbReference type="ARBA" id="ARBA00023102"/>
    </source>
</evidence>
<organism evidence="13 14">
    <name type="scientific">Fusarium musae</name>
    <dbReference type="NCBI Taxonomy" id="1042133"/>
    <lineage>
        <taxon>Eukaryota</taxon>
        <taxon>Fungi</taxon>
        <taxon>Dikarya</taxon>
        <taxon>Ascomycota</taxon>
        <taxon>Pezizomycotina</taxon>
        <taxon>Sordariomycetes</taxon>
        <taxon>Hypocreomycetidae</taxon>
        <taxon>Hypocreales</taxon>
        <taxon>Nectriaceae</taxon>
        <taxon>Fusarium</taxon>
    </lineage>
</organism>
<dbReference type="NCBIfam" id="TIGR01141">
    <property type="entry name" value="hisC"/>
    <property type="match status" value="1"/>
</dbReference>
<reference evidence="13" key="1">
    <citation type="journal article" date="2021" name="Mol. Plant Microbe Interact.">
        <title>Telomere to telomere genome assembly of Fusarium musae F31, causal agent of crown rot disease of banana.</title>
        <authorList>
            <person name="Degradi L."/>
            <person name="Tava V."/>
            <person name="Kunova A."/>
            <person name="Cortesi P."/>
            <person name="Saracchi M."/>
            <person name="Pasquali M."/>
        </authorList>
    </citation>
    <scope>NUCLEOTIDE SEQUENCE</scope>
    <source>
        <strain evidence="13">F31</strain>
    </source>
</reference>
<dbReference type="Proteomes" id="UP000827133">
    <property type="component" value="Unassembled WGS sequence"/>
</dbReference>
<dbReference type="AlphaFoldDB" id="A0A9P8DLR6"/>
<dbReference type="PANTHER" id="PTHR42885:SF2">
    <property type="entry name" value="HISTIDINOL-PHOSPHATE AMINOTRANSFERASE"/>
    <property type="match status" value="1"/>
</dbReference>
<dbReference type="GeneID" id="68312062"/>
<comment type="catalytic activity">
    <reaction evidence="11">
        <text>L-histidinol phosphate + 2-oxoglutarate = 3-(imidazol-4-yl)-2-oxopropyl phosphate + L-glutamate</text>
        <dbReference type="Rhea" id="RHEA:23744"/>
        <dbReference type="ChEBI" id="CHEBI:16810"/>
        <dbReference type="ChEBI" id="CHEBI:29985"/>
        <dbReference type="ChEBI" id="CHEBI:57766"/>
        <dbReference type="ChEBI" id="CHEBI:57980"/>
        <dbReference type="EC" id="2.6.1.9"/>
    </reaction>
</comment>
<dbReference type="HAMAP" id="MF_01023">
    <property type="entry name" value="HisC_aminotrans_2"/>
    <property type="match status" value="1"/>
</dbReference>
<keyword evidence="6" id="KW-0028">Amino-acid biosynthesis</keyword>
<evidence type="ECO:0000256" key="4">
    <source>
        <dbReference type="ARBA" id="ARBA00012748"/>
    </source>
</evidence>
<dbReference type="Gene3D" id="3.40.640.10">
    <property type="entry name" value="Type I PLP-dependent aspartate aminotransferase-like (Major domain)"/>
    <property type="match status" value="1"/>
</dbReference>
<proteinExistence type="inferred from homology"/>
<evidence type="ECO:0000256" key="3">
    <source>
        <dbReference type="ARBA" id="ARBA00008392"/>
    </source>
</evidence>
<evidence type="ECO:0000256" key="5">
    <source>
        <dbReference type="ARBA" id="ARBA00022576"/>
    </source>
</evidence>
<evidence type="ECO:0000259" key="12">
    <source>
        <dbReference type="Pfam" id="PF00155"/>
    </source>
</evidence>
<comment type="caution">
    <text evidence="13">The sequence shown here is derived from an EMBL/GenBank/DDBJ whole genome shotgun (WGS) entry which is preliminary data.</text>
</comment>
<evidence type="ECO:0000313" key="14">
    <source>
        <dbReference type="Proteomes" id="UP000827133"/>
    </source>
</evidence>
<evidence type="ECO:0000256" key="6">
    <source>
        <dbReference type="ARBA" id="ARBA00022605"/>
    </source>
</evidence>
<evidence type="ECO:0000256" key="7">
    <source>
        <dbReference type="ARBA" id="ARBA00022679"/>
    </source>
</evidence>
<keyword evidence="14" id="KW-1185">Reference proteome</keyword>
<dbReference type="Pfam" id="PF00155">
    <property type="entry name" value="Aminotran_1_2"/>
    <property type="match status" value="1"/>
</dbReference>
<evidence type="ECO:0000256" key="10">
    <source>
        <dbReference type="ARBA" id="ARBA00030262"/>
    </source>
</evidence>
<dbReference type="GO" id="GO:0000105">
    <property type="term" value="P:L-histidine biosynthetic process"/>
    <property type="evidence" value="ECO:0007669"/>
    <property type="project" value="UniProtKB-KW"/>
</dbReference>
<evidence type="ECO:0000256" key="8">
    <source>
        <dbReference type="ARBA" id="ARBA00022898"/>
    </source>
</evidence>
<protein>
    <recommendedName>
        <fullName evidence="4">histidinol-phosphate transaminase</fullName>
        <ecNumber evidence="4">2.6.1.9</ecNumber>
    </recommendedName>
    <alternativeName>
        <fullName evidence="10">Imidazole acetol-phosphate transaminase</fullName>
    </alternativeName>
</protein>
<evidence type="ECO:0000256" key="11">
    <source>
        <dbReference type="ARBA" id="ARBA00047481"/>
    </source>
</evidence>
<keyword evidence="9" id="KW-0368">Histidine biosynthesis</keyword>
<comment type="pathway">
    <text evidence="2">Amino-acid biosynthesis; L-histidine biosynthesis; L-histidine from 5-phospho-alpha-D-ribose 1-diphosphate: step 7/9.</text>
</comment>
<accession>A0A9P8DLR6</accession>
<dbReference type="PANTHER" id="PTHR42885">
    <property type="entry name" value="HISTIDINOL-PHOSPHATE AMINOTRANSFERASE-RELATED"/>
    <property type="match status" value="1"/>
</dbReference>
<dbReference type="InterPro" id="IPR015424">
    <property type="entry name" value="PyrdxlP-dep_Trfase"/>
</dbReference>
<comment type="cofactor">
    <cofactor evidence="1">
        <name>pyridoxal 5'-phosphate</name>
        <dbReference type="ChEBI" id="CHEBI:597326"/>
    </cofactor>
</comment>
<evidence type="ECO:0000256" key="2">
    <source>
        <dbReference type="ARBA" id="ARBA00005011"/>
    </source>
</evidence>
<dbReference type="EMBL" id="JAHBCI010000003">
    <property type="protein sequence ID" value="KAG9504236.1"/>
    <property type="molecule type" value="Genomic_DNA"/>
</dbReference>
<dbReference type="RefSeq" id="XP_044683236.1">
    <property type="nucleotide sequence ID" value="XM_044821903.1"/>
</dbReference>
<dbReference type="GO" id="GO:0030170">
    <property type="term" value="F:pyridoxal phosphate binding"/>
    <property type="evidence" value="ECO:0007669"/>
    <property type="project" value="InterPro"/>
</dbReference>
<dbReference type="InterPro" id="IPR005861">
    <property type="entry name" value="HisP_aminotrans"/>
</dbReference>
<gene>
    <name evidence="13" type="ORF">J7337_004205</name>
</gene>
<keyword evidence="8" id="KW-0663">Pyridoxal phosphate</keyword>
<dbReference type="InterPro" id="IPR015421">
    <property type="entry name" value="PyrdxlP-dep_Trfase_major"/>
</dbReference>
<dbReference type="SUPFAM" id="SSF53383">
    <property type="entry name" value="PLP-dependent transferases"/>
    <property type="match status" value="1"/>
</dbReference>
<dbReference type="EC" id="2.6.1.9" evidence="4"/>